<evidence type="ECO:0000313" key="3">
    <source>
        <dbReference type="Proteomes" id="UP000036923"/>
    </source>
</evidence>
<dbReference type="AlphaFoldDB" id="A0A0L6JN41"/>
<dbReference type="SUPFAM" id="SSF101478">
    <property type="entry name" value="ADP-ribosylglycohydrolase"/>
    <property type="match status" value="1"/>
</dbReference>
<keyword evidence="3" id="KW-1185">Reference proteome</keyword>
<dbReference type="GO" id="GO:0046872">
    <property type="term" value="F:metal ion binding"/>
    <property type="evidence" value="ECO:0007669"/>
    <property type="project" value="UniProtKB-KW"/>
</dbReference>
<dbReference type="Pfam" id="PF03747">
    <property type="entry name" value="ADP_ribosyl_GH"/>
    <property type="match status" value="1"/>
</dbReference>
<dbReference type="InterPro" id="IPR005502">
    <property type="entry name" value="Ribosyl_crysJ1"/>
</dbReference>
<evidence type="ECO:0000256" key="1">
    <source>
        <dbReference type="PIRSR" id="PIRSR605502-1"/>
    </source>
</evidence>
<feature type="binding site" evidence="1">
    <location>
        <position position="50"/>
    </location>
    <ligand>
        <name>Mg(2+)</name>
        <dbReference type="ChEBI" id="CHEBI:18420"/>
        <label>1</label>
    </ligand>
</feature>
<dbReference type="EMBL" id="LGTC01000001">
    <property type="protein sequence ID" value="KNY27216.1"/>
    <property type="molecule type" value="Genomic_DNA"/>
</dbReference>
<dbReference type="RefSeq" id="WP_036944522.1">
    <property type="nucleotide sequence ID" value="NZ_JQKC01000029.1"/>
</dbReference>
<name>A0A0L6JN41_9FIRM</name>
<sequence>MNLSRIEFAKTSLIGLSVGDAFGETFFGEEKQILDRITKRELKPPLWHFTDDTVMGIAIYKTLEQYGEIRQDKLAKLFADNYSKDWHRGYGGTAHSILRSIGSGESWLISSRKAFDGMGSMGNGAAMRAAPIGAYFYDDIKKIKEQARFSAEVTHFNEEGIAGAIAVALAAGIILEHKLLLKEMNAAEFIEKIFYEMPESDTKYSIRKALQVSKDSSIDFAVSVLGNGSRITAQDTIPFAIWCIAHFRNNYEEALWKTVSALGDRDTTCAIVGSVVVLNTEVKGIPSLWLNTTEPIEESLFY</sequence>
<dbReference type="PANTHER" id="PTHR16222">
    <property type="entry name" value="ADP-RIBOSYLGLYCOHYDROLASE"/>
    <property type="match status" value="1"/>
</dbReference>
<keyword evidence="1" id="KW-0460">Magnesium</keyword>
<feature type="binding site" evidence="1">
    <location>
        <position position="51"/>
    </location>
    <ligand>
        <name>Mg(2+)</name>
        <dbReference type="ChEBI" id="CHEBI:18420"/>
        <label>1</label>
    </ligand>
</feature>
<organism evidence="2 3">
    <name type="scientific">Pseudobacteroides cellulosolvens ATCC 35603 = DSM 2933</name>
    <dbReference type="NCBI Taxonomy" id="398512"/>
    <lineage>
        <taxon>Bacteria</taxon>
        <taxon>Bacillati</taxon>
        <taxon>Bacillota</taxon>
        <taxon>Clostridia</taxon>
        <taxon>Eubacteriales</taxon>
        <taxon>Oscillospiraceae</taxon>
        <taxon>Pseudobacteroides</taxon>
    </lineage>
</organism>
<accession>A0A0L6JN41</accession>
<reference evidence="3" key="1">
    <citation type="submission" date="2015-07" db="EMBL/GenBank/DDBJ databases">
        <title>Near-Complete Genome Sequence of the Cellulolytic Bacterium Bacteroides (Pseudobacteroides) cellulosolvens ATCC 35603.</title>
        <authorList>
            <person name="Dassa B."/>
            <person name="Utturkar S.M."/>
            <person name="Klingeman D.M."/>
            <person name="Hurt R.A."/>
            <person name="Keller M."/>
            <person name="Xu J."/>
            <person name="Reddy Y.H.K."/>
            <person name="Borovok I."/>
            <person name="Grinberg I.R."/>
            <person name="Lamed R."/>
            <person name="Zhivin O."/>
            <person name="Bayer E.A."/>
            <person name="Brown S.D."/>
        </authorList>
    </citation>
    <scope>NUCLEOTIDE SEQUENCE [LARGE SCALE GENOMIC DNA]</scope>
    <source>
        <strain evidence="3">DSM 2933</strain>
    </source>
</reference>
<proteinExistence type="predicted"/>
<feature type="binding site" evidence="1">
    <location>
        <position position="264"/>
    </location>
    <ligand>
        <name>Mg(2+)</name>
        <dbReference type="ChEBI" id="CHEBI:18420"/>
        <label>1</label>
    </ligand>
</feature>
<evidence type="ECO:0000313" key="2">
    <source>
        <dbReference type="EMBL" id="KNY27216.1"/>
    </source>
</evidence>
<dbReference type="eggNOG" id="COG1397">
    <property type="taxonomic scope" value="Bacteria"/>
</dbReference>
<dbReference type="STRING" id="398512.Bccel_2484"/>
<feature type="binding site" evidence="1">
    <location>
        <position position="266"/>
    </location>
    <ligand>
        <name>Mg(2+)</name>
        <dbReference type="ChEBI" id="CHEBI:18420"/>
        <label>1</label>
    </ligand>
</feature>
<dbReference type="OrthoDB" id="9814572at2"/>
<gene>
    <name evidence="2" type="ORF">Bccel_2484</name>
</gene>
<dbReference type="InterPro" id="IPR036705">
    <property type="entry name" value="Ribosyl_crysJ1_sf"/>
</dbReference>
<dbReference type="InterPro" id="IPR050792">
    <property type="entry name" value="ADP-ribosylglycohydrolase"/>
</dbReference>
<dbReference type="Proteomes" id="UP000036923">
    <property type="component" value="Unassembled WGS sequence"/>
</dbReference>
<feature type="binding site" evidence="1">
    <location>
        <position position="267"/>
    </location>
    <ligand>
        <name>Mg(2+)</name>
        <dbReference type="ChEBI" id="CHEBI:18420"/>
        <label>1</label>
    </ligand>
</feature>
<keyword evidence="1" id="KW-0479">Metal-binding</keyword>
<protein>
    <submittedName>
        <fullName evidence="2">ADP-ribosylation/Crystallin J1</fullName>
    </submittedName>
</protein>
<dbReference type="Gene3D" id="1.10.4080.10">
    <property type="entry name" value="ADP-ribosylation/Crystallin J1"/>
    <property type="match status" value="1"/>
</dbReference>
<dbReference type="PANTHER" id="PTHR16222:SF12">
    <property type="entry name" value="ADP-RIBOSYLGLYCOHYDROLASE-RELATED"/>
    <property type="match status" value="1"/>
</dbReference>
<comment type="cofactor">
    <cofactor evidence="1">
        <name>Mg(2+)</name>
        <dbReference type="ChEBI" id="CHEBI:18420"/>
    </cofactor>
    <text evidence="1">Binds 2 magnesium ions per subunit.</text>
</comment>
<comment type="caution">
    <text evidence="2">The sequence shown here is derived from an EMBL/GenBank/DDBJ whole genome shotgun (WGS) entry which is preliminary data.</text>
</comment>
<feature type="binding site" evidence="1">
    <location>
        <position position="52"/>
    </location>
    <ligand>
        <name>Mg(2+)</name>
        <dbReference type="ChEBI" id="CHEBI:18420"/>
        <label>1</label>
    </ligand>
</feature>